<dbReference type="EMBL" id="CM042047">
    <property type="protein sequence ID" value="KAI3771009.1"/>
    <property type="molecule type" value="Genomic_DNA"/>
</dbReference>
<name>A0ACB9FI38_ARCLA</name>
<sequence length="211" mass="23088">MPSSLLQIKQPIFSSPTTMEIMTRKPKLLRSVSWNGFFRIAQIGLRILAIGFSTASVATMVASNQKIYMHYYRNYIVVAQAHYSYSSALRYMLIVDSTVGVFSLLSSIVAYKMTKCSEPKTSSYFYLLIVDGVMMVLSISGCAAATAVGFLGLKGVDKPGISWPPICSMAGKFCFMVALSIAFSYAAFACITALTFISACNLLKYIITNSN</sequence>
<proteinExistence type="predicted"/>
<reference evidence="1 2" key="2">
    <citation type="journal article" date="2022" name="Mol. Ecol. Resour.">
        <title>The genomes of chicory, endive, great burdock and yacon provide insights into Asteraceae paleo-polyploidization history and plant inulin production.</title>
        <authorList>
            <person name="Fan W."/>
            <person name="Wang S."/>
            <person name="Wang H."/>
            <person name="Wang A."/>
            <person name="Jiang F."/>
            <person name="Liu H."/>
            <person name="Zhao H."/>
            <person name="Xu D."/>
            <person name="Zhang Y."/>
        </authorList>
    </citation>
    <scope>NUCLEOTIDE SEQUENCE [LARGE SCALE GENOMIC DNA]</scope>
    <source>
        <strain evidence="2">cv. Niubang</strain>
    </source>
</reference>
<reference evidence="2" key="1">
    <citation type="journal article" date="2022" name="Mol. Ecol. Resour.">
        <title>The genomes of chicory, endive, great burdock and yacon provide insights into Asteraceae palaeo-polyploidization history and plant inulin production.</title>
        <authorList>
            <person name="Fan W."/>
            <person name="Wang S."/>
            <person name="Wang H."/>
            <person name="Wang A."/>
            <person name="Jiang F."/>
            <person name="Liu H."/>
            <person name="Zhao H."/>
            <person name="Xu D."/>
            <person name="Zhang Y."/>
        </authorList>
    </citation>
    <scope>NUCLEOTIDE SEQUENCE [LARGE SCALE GENOMIC DNA]</scope>
    <source>
        <strain evidence="2">cv. Niubang</strain>
    </source>
</reference>
<evidence type="ECO:0000313" key="2">
    <source>
        <dbReference type="Proteomes" id="UP001055879"/>
    </source>
</evidence>
<gene>
    <name evidence="1" type="ORF">L6452_02159</name>
</gene>
<accession>A0ACB9FI38</accession>
<evidence type="ECO:0000313" key="1">
    <source>
        <dbReference type="EMBL" id="KAI3771009.1"/>
    </source>
</evidence>
<comment type="caution">
    <text evidence="1">The sequence shown here is derived from an EMBL/GenBank/DDBJ whole genome shotgun (WGS) entry which is preliminary data.</text>
</comment>
<keyword evidence="2" id="KW-1185">Reference proteome</keyword>
<dbReference type="Proteomes" id="UP001055879">
    <property type="component" value="Linkage Group LG01"/>
</dbReference>
<protein>
    <submittedName>
        <fullName evidence="1">Uncharacterized protein</fullName>
    </submittedName>
</protein>
<organism evidence="1 2">
    <name type="scientific">Arctium lappa</name>
    <name type="common">Greater burdock</name>
    <name type="synonym">Lappa major</name>
    <dbReference type="NCBI Taxonomy" id="4217"/>
    <lineage>
        <taxon>Eukaryota</taxon>
        <taxon>Viridiplantae</taxon>
        <taxon>Streptophyta</taxon>
        <taxon>Embryophyta</taxon>
        <taxon>Tracheophyta</taxon>
        <taxon>Spermatophyta</taxon>
        <taxon>Magnoliopsida</taxon>
        <taxon>eudicotyledons</taxon>
        <taxon>Gunneridae</taxon>
        <taxon>Pentapetalae</taxon>
        <taxon>asterids</taxon>
        <taxon>campanulids</taxon>
        <taxon>Asterales</taxon>
        <taxon>Asteraceae</taxon>
        <taxon>Carduoideae</taxon>
        <taxon>Cardueae</taxon>
        <taxon>Arctiinae</taxon>
        <taxon>Arctium</taxon>
    </lineage>
</organism>